<evidence type="ECO:0000313" key="5">
    <source>
        <dbReference type="Proteomes" id="UP000215914"/>
    </source>
</evidence>
<evidence type="ECO:0000256" key="2">
    <source>
        <dbReference type="ARBA" id="ARBA00022692"/>
    </source>
</evidence>
<evidence type="ECO:0000313" key="4">
    <source>
        <dbReference type="EMBL" id="KAF5818664.1"/>
    </source>
</evidence>
<protein>
    <submittedName>
        <fullName evidence="4">Mitochondrial carrier domain protein</fullName>
    </submittedName>
</protein>
<evidence type="ECO:0000256" key="3">
    <source>
        <dbReference type="ARBA" id="ARBA00023136"/>
    </source>
</evidence>
<sequence length="83" mass="9109">MFSDPQIISIVKIFKKFVTNNSHNGVVSPSVNNYDGLHGFYKGISTKIVQSVIAAAVLFMVKEELVNGARWLLLKDAANVVKS</sequence>
<keyword evidence="5" id="KW-1185">Reference proteome</keyword>
<proteinExistence type="predicted"/>
<keyword evidence="3" id="KW-0472">Membrane</keyword>
<organism evidence="4 5">
    <name type="scientific">Helianthus annuus</name>
    <name type="common">Common sunflower</name>
    <dbReference type="NCBI Taxonomy" id="4232"/>
    <lineage>
        <taxon>Eukaryota</taxon>
        <taxon>Viridiplantae</taxon>
        <taxon>Streptophyta</taxon>
        <taxon>Embryophyta</taxon>
        <taxon>Tracheophyta</taxon>
        <taxon>Spermatophyta</taxon>
        <taxon>Magnoliopsida</taxon>
        <taxon>eudicotyledons</taxon>
        <taxon>Gunneridae</taxon>
        <taxon>Pentapetalae</taxon>
        <taxon>asterids</taxon>
        <taxon>campanulids</taxon>
        <taxon>Asterales</taxon>
        <taxon>Asteraceae</taxon>
        <taxon>Asteroideae</taxon>
        <taxon>Heliantheae alliance</taxon>
        <taxon>Heliantheae</taxon>
        <taxon>Helianthus</taxon>
    </lineage>
</organism>
<reference evidence="4" key="1">
    <citation type="journal article" date="2017" name="Nature">
        <title>The sunflower genome provides insights into oil metabolism, flowering and Asterid evolution.</title>
        <authorList>
            <person name="Badouin H."/>
            <person name="Gouzy J."/>
            <person name="Grassa C.J."/>
            <person name="Murat F."/>
            <person name="Staton S.E."/>
            <person name="Cottret L."/>
            <person name="Lelandais-Briere C."/>
            <person name="Owens G.L."/>
            <person name="Carrere S."/>
            <person name="Mayjonade B."/>
            <person name="Legrand L."/>
            <person name="Gill N."/>
            <person name="Kane N.C."/>
            <person name="Bowers J.E."/>
            <person name="Hubner S."/>
            <person name="Bellec A."/>
            <person name="Berard A."/>
            <person name="Berges H."/>
            <person name="Blanchet N."/>
            <person name="Boniface M.C."/>
            <person name="Brunel D."/>
            <person name="Catrice O."/>
            <person name="Chaidir N."/>
            <person name="Claudel C."/>
            <person name="Donnadieu C."/>
            <person name="Faraut T."/>
            <person name="Fievet G."/>
            <person name="Helmstetter N."/>
            <person name="King M."/>
            <person name="Knapp S.J."/>
            <person name="Lai Z."/>
            <person name="Le Paslier M.C."/>
            <person name="Lippi Y."/>
            <person name="Lorenzon L."/>
            <person name="Mandel J.R."/>
            <person name="Marage G."/>
            <person name="Marchand G."/>
            <person name="Marquand E."/>
            <person name="Bret-Mestries E."/>
            <person name="Morien E."/>
            <person name="Nambeesan S."/>
            <person name="Nguyen T."/>
            <person name="Pegot-Espagnet P."/>
            <person name="Pouilly N."/>
            <person name="Raftis F."/>
            <person name="Sallet E."/>
            <person name="Schiex T."/>
            <person name="Thomas J."/>
            <person name="Vandecasteele C."/>
            <person name="Vares D."/>
            <person name="Vear F."/>
            <person name="Vautrin S."/>
            <person name="Crespi M."/>
            <person name="Mangin B."/>
            <person name="Burke J.M."/>
            <person name="Salse J."/>
            <person name="Munos S."/>
            <person name="Vincourt P."/>
            <person name="Rieseberg L.H."/>
            <person name="Langlade N.B."/>
        </authorList>
    </citation>
    <scope>NUCLEOTIDE SEQUENCE</scope>
    <source>
        <tissue evidence="4">Leaves</tissue>
    </source>
</reference>
<dbReference type="EMBL" id="MNCJ02000317">
    <property type="protein sequence ID" value="KAF5818664.1"/>
    <property type="molecule type" value="Genomic_DNA"/>
</dbReference>
<dbReference type="GO" id="GO:0016020">
    <property type="term" value="C:membrane"/>
    <property type="evidence" value="ECO:0007669"/>
    <property type="project" value="UniProtKB-SubCell"/>
</dbReference>
<dbReference type="Proteomes" id="UP000215914">
    <property type="component" value="Unassembled WGS sequence"/>
</dbReference>
<dbReference type="AlphaFoldDB" id="A0A9K3JP53"/>
<comment type="caution">
    <text evidence="4">The sequence shown here is derived from an EMBL/GenBank/DDBJ whole genome shotgun (WGS) entry which is preliminary data.</text>
</comment>
<dbReference type="Pfam" id="PF00153">
    <property type="entry name" value="Mito_carr"/>
    <property type="match status" value="1"/>
</dbReference>
<dbReference type="InterPro" id="IPR023395">
    <property type="entry name" value="MCP_dom_sf"/>
</dbReference>
<name>A0A9K3JP53_HELAN</name>
<evidence type="ECO:0000256" key="1">
    <source>
        <dbReference type="ARBA" id="ARBA00004141"/>
    </source>
</evidence>
<accession>A0A9K3JP53</accession>
<dbReference type="Gramene" id="mRNA:HanXRQr2_Chr02g0068681">
    <property type="protein sequence ID" value="CDS:HanXRQr2_Chr02g0068681.1"/>
    <property type="gene ID" value="HanXRQr2_Chr02g0068681"/>
</dbReference>
<comment type="subcellular location">
    <subcellularLocation>
        <location evidence="1">Membrane</location>
        <topology evidence="1">Multi-pass membrane protein</topology>
    </subcellularLocation>
</comment>
<gene>
    <name evidence="4" type="ORF">HanXRQr2_Chr02g0068681</name>
</gene>
<dbReference type="SUPFAM" id="SSF103506">
    <property type="entry name" value="Mitochondrial carrier"/>
    <property type="match status" value="1"/>
</dbReference>
<dbReference type="InterPro" id="IPR018108">
    <property type="entry name" value="MCP_transmembrane"/>
</dbReference>
<reference evidence="4" key="2">
    <citation type="submission" date="2020-06" db="EMBL/GenBank/DDBJ databases">
        <title>Helianthus annuus Genome sequencing and assembly Release 2.</title>
        <authorList>
            <person name="Gouzy J."/>
            <person name="Langlade N."/>
            <person name="Munos S."/>
        </authorList>
    </citation>
    <scope>NUCLEOTIDE SEQUENCE</scope>
    <source>
        <tissue evidence="4">Leaves</tissue>
    </source>
</reference>
<keyword evidence="2" id="KW-0812">Transmembrane</keyword>